<dbReference type="Proteomes" id="UP000788993">
    <property type="component" value="Unassembled WGS sequence"/>
</dbReference>
<name>A0A9P8NZQ7_9ASCO</name>
<reference evidence="1" key="2">
    <citation type="submission" date="2021-01" db="EMBL/GenBank/DDBJ databases">
        <authorList>
            <person name="Schikora-Tamarit M.A."/>
        </authorList>
    </citation>
    <scope>NUCLEOTIDE SEQUENCE</scope>
    <source>
        <strain evidence="1">NCAIM Y.01608</strain>
    </source>
</reference>
<reference evidence="1" key="1">
    <citation type="journal article" date="2021" name="Open Biol.">
        <title>Shared evolutionary footprints suggest mitochondrial oxidative damage underlies multiple complex I losses in fungi.</title>
        <authorList>
            <person name="Schikora-Tamarit M.A."/>
            <person name="Marcet-Houben M."/>
            <person name="Nosek J."/>
            <person name="Gabaldon T."/>
        </authorList>
    </citation>
    <scope>NUCLEOTIDE SEQUENCE</scope>
    <source>
        <strain evidence="1">NCAIM Y.01608</strain>
    </source>
</reference>
<evidence type="ECO:0000313" key="1">
    <source>
        <dbReference type="EMBL" id="KAH3662893.1"/>
    </source>
</evidence>
<dbReference type="EMBL" id="JAEUBD010001266">
    <property type="protein sequence ID" value="KAH3662893.1"/>
    <property type="molecule type" value="Genomic_DNA"/>
</dbReference>
<organism evidence="1 2">
    <name type="scientific">Ogataea polymorpha</name>
    <dbReference type="NCBI Taxonomy" id="460523"/>
    <lineage>
        <taxon>Eukaryota</taxon>
        <taxon>Fungi</taxon>
        <taxon>Dikarya</taxon>
        <taxon>Ascomycota</taxon>
        <taxon>Saccharomycotina</taxon>
        <taxon>Pichiomycetes</taxon>
        <taxon>Pichiales</taxon>
        <taxon>Pichiaceae</taxon>
        <taxon>Ogataea</taxon>
    </lineage>
</organism>
<comment type="caution">
    <text evidence="1">The sequence shown here is derived from an EMBL/GenBank/DDBJ whole genome shotgun (WGS) entry which is preliminary data.</text>
</comment>
<sequence>MALSASLSVLNSTKANPLADLSNFLGTLTDLRLPNGLNNSKISFLVDSKASWWPSRRCPFIILIAFSACSLVLNSTNPNPILCVLPVCFGSGRVLTTATTKPGKLLKVAVNSFVVVLKFKFFTNTDTVGPDISTSSSLSISMISVVSAFDSVLETVSSSSVEASLVKRFLGPFSRYKIDFPRRLKASLENAALAAGASRNSTMAMVPAGGINSLLSCP</sequence>
<protein>
    <submittedName>
        <fullName evidence="1">Uncharacterized protein</fullName>
    </submittedName>
</protein>
<keyword evidence="2" id="KW-1185">Reference proteome</keyword>
<gene>
    <name evidence="1" type="ORF">OGATHE_004469</name>
</gene>
<dbReference type="AlphaFoldDB" id="A0A9P8NZQ7"/>
<accession>A0A9P8NZQ7</accession>
<proteinExistence type="predicted"/>
<evidence type="ECO:0000313" key="2">
    <source>
        <dbReference type="Proteomes" id="UP000788993"/>
    </source>
</evidence>